<evidence type="ECO:0000256" key="1">
    <source>
        <dbReference type="ARBA" id="ARBA00001946"/>
    </source>
</evidence>
<organism evidence="11 12">
    <name type="scientific">Lacipirellula parvula</name>
    <dbReference type="NCBI Taxonomy" id="2650471"/>
    <lineage>
        <taxon>Bacteria</taxon>
        <taxon>Pseudomonadati</taxon>
        <taxon>Planctomycetota</taxon>
        <taxon>Planctomycetia</taxon>
        <taxon>Pirellulales</taxon>
        <taxon>Lacipirellulaceae</taxon>
        <taxon>Lacipirellula</taxon>
    </lineage>
</organism>
<evidence type="ECO:0000256" key="3">
    <source>
        <dbReference type="ARBA" id="ARBA00022553"/>
    </source>
</evidence>
<comment type="cofactor">
    <cofactor evidence="1">
        <name>Mg(2+)</name>
        <dbReference type="ChEBI" id="CHEBI:18420"/>
    </cofactor>
</comment>
<proteinExistence type="inferred from homology"/>
<sequence>MPNGLAVIFDVDGVLTDSYIPHYKSWERMFAEIGVEFNDEQFRSTFGRTNRDIFAQLYPGESMTAERSKELGDRKELLYREIINENFTPLPGAVELIDALSAAGFKLGVGSSGPPENVKLTLEKLGRVEKFGAVITGADVTHGKPNPEVFLKAAERLGISPNDCAVIEDAPQGIEAANAAGMTSIGVLGTTTRDKLSHARLVVEGHHELTPERIAALINQR</sequence>
<dbReference type="Gene3D" id="3.40.50.1000">
    <property type="entry name" value="HAD superfamily/HAD-like"/>
    <property type="match status" value="1"/>
</dbReference>
<dbReference type="InterPro" id="IPR051600">
    <property type="entry name" value="Beta-PGM-like"/>
</dbReference>
<comment type="similarity">
    <text evidence="2">Belongs to the HAD-like hydrolase superfamily. CbbY/CbbZ/Gph/YieH family.</text>
</comment>
<evidence type="ECO:0000256" key="6">
    <source>
        <dbReference type="ARBA" id="ARBA00023235"/>
    </source>
</evidence>
<dbReference type="Gene3D" id="1.10.150.240">
    <property type="entry name" value="Putative phosphatase, domain 2"/>
    <property type="match status" value="1"/>
</dbReference>
<evidence type="ECO:0000256" key="8">
    <source>
        <dbReference type="ARBA" id="ARBA00044926"/>
    </source>
</evidence>
<dbReference type="InterPro" id="IPR023198">
    <property type="entry name" value="PGP-like_dom2"/>
</dbReference>
<evidence type="ECO:0000256" key="10">
    <source>
        <dbReference type="ARBA" id="ARBA00044991"/>
    </source>
</evidence>
<dbReference type="NCBIfam" id="TIGR01509">
    <property type="entry name" value="HAD-SF-IA-v3"/>
    <property type="match status" value="1"/>
</dbReference>
<keyword evidence="5" id="KW-0460">Magnesium</keyword>
<dbReference type="InterPro" id="IPR006439">
    <property type="entry name" value="HAD-SF_hydro_IA"/>
</dbReference>
<dbReference type="RefSeq" id="WP_152096882.1">
    <property type="nucleotide sequence ID" value="NZ_AP021861.1"/>
</dbReference>
<dbReference type="Proteomes" id="UP000326837">
    <property type="component" value="Chromosome"/>
</dbReference>
<protein>
    <recommendedName>
        <fullName evidence="10">Beta-phosphoglucomutase</fullName>
        <ecNumber evidence="9">5.4.2.6</ecNumber>
    </recommendedName>
</protein>
<evidence type="ECO:0000256" key="4">
    <source>
        <dbReference type="ARBA" id="ARBA00022723"/>
    </source>
</evidence>
<dbReference type="AlphaFoldDB" id="A0A5K7X1N2"/>
<dbReference type="InterPro" id="IPR010976">
    <property type="entry name" value="B-phosphoglucomutase_hydrolase"/>
</dbReference>
<keyword evidence="12" id="KW-1185">Reference proteome</keyword>
<evidence type="ECO:0000256" key="9">
    <source>
        <dbReference type="ARBA" id="ARBA00044968"/>
    </source>
</evidence>
<keyword evidence="6 11" id="KW-0413">Isomerase</keyword>
<evidence type="ECO:0000313" key="11">
    <source>
        <dbReference type="EMBL" id="BBO30558.1"/>
    </source>
</evidence>
<dbReference type="SUPFAM" id="SSF56784">
    <property type="entry name" value="HAD-like"/>
    <property type="match status" value="1"/>
</dbReference>
<dbReference type="SFLD" id="SFLDG01135">
    <property type="entry name" value="C1.5.6:_HAD__Beta-PGM__Phospha"/>
    <property type="match status" value="1"/>
</dbReference>
<dbReference type="InterPro" id="IPR036412">
    <property type="entry name" value="HAD-like_sf"/>
</dbReference>
<evidence type="ECO:0000313" key="12">
    <source>
        <dbReference type="Proteomes" id="UP000326837"/>
    </source>
</evidence>
<keyword evidence="7" id="KW-0119">Carbohydrate metabolism</keyword>
<dbReference type="PANTHER" id="PTHR46193:SF18">
    <property type="entry name" value="HEXITOL PHOSPHATASE B"/>
    <property type="match status" value="1"/>
</dbReference>
<dbReference type="SFLD" id="SFLDS00003">
    <property type="entry name" value="Haloacid_Dehalogenase"/>
    <property type="match status" value="1"/>
</dbReference>
<dbReference type="Pfam" id="PF00702">
    <property type="entry name" value="Hydrolase"/>
    <property type="match status" value="1"/>
</dbReference>
<dbReference type="NCBIfam" id="TIGR01549">
    <property type="entry name" value="HAD-SF-IA-v1"/>
    <property type="match status" value="1"/>
</dbReference>
<dbReference type="CDD" id="cd07505">
    <property type="entry name" value="HAD_BPGM-like"/>
    <property type="match status" value="1"/>
</dbReference>
<dbReference type="GO" id="GO:0046872">
    <property type="term" value="F:metal ion binding"/>
    <property type="evidence" value="ECO:0007669"/>
    <property type="project" value="UniProtKB-KW"/>
</dbReference>
<dbReference type="GO" id="GO:0008801">
    <property type="term" value="F:beta-phosphoglucomutase activity"/>
    <property type="evidence" value="ECO:0007669"/>
    <property type="project" value="UniProtKB-EC"/>
</dbReference>
<evidence type="ECO:0000256" key="7">
    <source>
        <dbReference type="ARBA" id="ARBA00023277"/>
    </source>
</evidence>
<keyword evidence="3" id="KW-0597">Phosphoprotein</keyword>
<dbReference type="SFLD" id="SFLDG01129">
    <property type="entry name" value="C1.5:_HAD__Beta-PGM__Phosphata"/>
    <property type="match status" value="1"/>
</dbReference>
<keyword evidence="4" id="KW-0479">Metal-binding</keyword>
<dbReference type="PRINTS" id="PR00413">
    <property type="entry name" value="HADHALOGNASE"/>
</dbReference>
<reference evidence="12" key="1">
    <citation type="submission" date="2019-10" db="EMBL/GenBank/DDBJ databases">
        <title>Lacipirellula parvula gen. nov., sp. nov., representing a lineage of planctomycetes widespread in freshwater anoxic habitats, and description of the family Lacipirellulaceae.</title>
        <authorList>
            <person name="Dedysh S.N."/>
            <person name="Kulichevskaya I.S."/>
            <person name="Beletsky A.V."/>
            <person name="Rakitin A.L."/>
            <person name="Mardanov A.V."/>
            <person name="Ivanova A.A."/>
            <person name="Saltykova V.X."/>
            <person name="Rijpstra W.I.C."/>
            <person name="Sinninghe Damste J.S."/>
            <person name="Ravin N.V."/>
        </authorList>
    </citation>
    <scope>NUCLEOTIDE SEQUENCE [LARGE SCALE GENOMIC DNA]</scope>
    <source>
        <strain evidence="12">PX69</strain>
    </source>
</reference>
<evidence type="ECO:0000256" key="5">
    <source>
        <dbReference type="ARBA" id="ARBA00022842"/>
    </source>
</evidence>
<dbReference type="PANTHER" id="PTHR46193">
    <property type="entry name" value="6-PHOSPHOGLUCONATE PHOSPHATASE"/>
    <property type="match status" value="1"/>
</dbReference>
<dbReference type="NCBIfam" id="TIGR02009">
    <property type="entry name" value="PGMB-YQAB-SF"/>
    <property type="match status" value="1"/>
</dbReference>
<evidence type="ECO:0000256" key="2">
    <source>
        <dbReference type="ARBA" id="ARBA00006171"/>
    </source>
</evidence>
<dbReference type="EMBL" id="AP021861">
    <property type="protein sequence ID" value="BBO30558.1"/>
    <property type="molecule type" value="Genomic_DNA"/>
</dbReference>
<accession>A0A5K7X1N2</accession>
<dbReference type="KEGG" id="lpav:PLANPX_0170"/>
<dbReference type="InterPro" id="IPR023214">
    <property type="entry name" value="HAD_sf"/>
</dbReference>
<dbReference type="EC" id="5.4.2.6" evidence="9"/>
<name>A0A5K7X1N2_9BACT</name>
<comment type="catalytic activity">
    <reaction evidence="8">
        <text>beta-D-glucose 1-phosphate = beta-D-glucose 6-phosphate</text>
        <dbReference type="Rhea" id="RHEA:20113"/>
        <dbReference type="ChEBI" id="CHEBI:57684"/>
        <dbReference type="ChEBI" id="CHEBI:58247"/>
        <dbReference type="EC" id="5.4.2.6"/>
    </reaction>
</comment>
<gene>
    <name evidence="11" type="ORF">PLANPX_0170</name>
</gene>